<dbReference type="GO" id="GO:0008483">
    <property type="term" value="F:transaminase activity"/>
    <property type="evidence" value="ECO:0007669"/>
    <property type="project" value="UniProtKB-KW"/>
</dbReference>
<evidence type="ECO:0000256" key="3">
    <source>
        <dbReference type="ARBA" id="ARBA00022576"/>
    </source>
</evidence>
<accession>A0A915L4I9</accession>
<evidence type="ECO:0000256" key="5">
    <source>
        <dbReference type="ARBA" id="ARBA00031395"/>
    </source>
</evidence>
<evidence type="ECO:0000313" key="8">
    <source>
        <dbReference type="Proteomes" id="UP000887565"/>
    </source>
</evidence>
<dbReference type="EC" id="2.1.2.10" evidence="2"/>
<dbReference type="WBParaSite" id="nRc.2.0.1.t45979-RA">
    <property type="protein sequence ID" value="nRc.2.0.1.t45979-RA"/>
    <property type="gene ID" value="nRc.2.0.1.g45979"/>
</dbReference>
<dbReference type="Pfam" id="PF01571">
    <property type="entry name" value="GCV_T"/>
    <property type="match status" value="1"/>
</dbReference>
<name>A0A915L4I9_ROMCU</name>
<evidence type="ECO:0000256" key="1">
    <source>
        <dbReference type="ARBA" id="ARBA00008609"/>
    </source>
</evidence>
<keyword evidence="4" id="KW-0808">Transferase</keyword>
<organism evidence="8 9">
    <name type="scientific">Romanomermis culicivorax</name>
    <name type="common">Nematode worm</name>
    <dbReference type="NCBI Taxonomy" id="13658"/>
    <lineage>
        <taxon>Eukaryota</taxon>
        <taxon>Metazoa</taxon>
        <taxon>Ecdysozoa</taxon>
        <taxon>Nematoda</taxon>
        <taxon>Enoplea</taxon>
        <taxon>Dorylaimia</taxon>
        <taxon>Mermithida</taxon>
        <taxon>Mermithoidea</taxon>
        <taxon>Mermithidae</taxon>
        <taxon>Romanomermis</taxon>
    </lineage>
</organism>
<keyword evidence="8" id="KW-1185">Reference proteome</keyword>
<reference evidence="9" key="1">
    <citation type="submission" date="2022-11" db="UniProtKB">
        <authorList>
            <consortium name="WormBaseParasite"/>
        </authorList>
    </citation>
    <scope>IDENTIFICATION</scope>
</reference>
<comment type="catalytic activity">
    <reaction evidence="6">
        <text>N(6)-[(R)-S(8)-aminomethyldihydrolipoyl]-L-lysyl-[protein] + (6S)-5,6,7,8-tetrahydrofolate = N(6)-[(R)-dihydrolipoyl]-L-lysyl-[protein] + (6R)-5,10-methylene-5,6,7,8-tetrahydrofolate + NH4(+)</text>
        <dbReference type="Rhea" id="RHEA:16945"/>
        <dbReference type="Rhea" id="RHEA-COMP:10475"/>
        <dbReference type="Rhea" id="RHEA-COMP:10492"/>
        <dbReference type="ChEBI" id="CHEBI:15636"/>
        <dbReference type="ChEBI" id="CHEBI:28938"/>
        <dbReference type="ChEBI" id="CHEBI:57453"/>
        <dbReference type="ChEBI" id="CHEBI:83100"/>
        <dbReference type="ChEBI" id="CHEBI:83143"/>
        <dbReference type="EC" id="2.1.2.10"/>
    </reaction>
</comment>
<dbReference type="GO" id="GO:0004047">
    <property type="term" value="F:aminomethyltransferase activity"/>
    <property type="evidence" value="ECO:0007669"/>
    <property type="project" value="UniProtKB-EC"/>
</dbReference>
<dbReference type="FunFam" id="3.30.70.1400:FF:000001">
    <property type="entry name" value="Aminomethyltransferase"/>
    <property type="match status" value="1"/>
</dbReference>
<dbReference type="AlphaFoldDB" id="A0A915L4I9"/>
<keyword evidence="3" id="KW-0032">Aminotransferase</keyword>
<dbReference type="GO" id="GO:0005739">
    <property type="term" value="C:mitochondrion"/>
    <property type="evidence" value="ECO:0007669"/>
    <property type="project" value="TreeGrafter"/>
</dbReference>
<proteinExistence type="inferred from homology"/>
<dbReference type="SUPFAM" id="SSF103025">
    <property type="entry name" value="Folate-binding domain"/>
    <property type="match status" value="1"/>
</dbReference>
<dbReference type="InterPro" id="IPR006222">
    <property type="entry name" value="GCVT_N"/>
</dbReference>
<dbReference type="Gene3D" id="3.30.70.1400">
    <property type="entry name" value="Aminomethyltransferase beta-barrel domains"/>
    <property type="match status" value="1"/>
</dbReference>
<evidence type="ECO:0000313" key="9">
    <source>
        <dbReference type="WBParaSite" id="nRc.2.0.1.t45979-RA"/>
    </source>
</evidence>
<feature type="domain" description="GCVT N-terminal" evidence="7">
    <location>
        <begin position="2"/>
        <end position="70"/>
    </location>
</feature>
<evidence type="ECO:0000256" key="6">
    <source>
        <dbReference type="ARBA" id="ARBA00047665"/>
    </source>
</evidence>
<dbReference type="InterPro" id="IPR028896">
    <property type="entry name" value="GcvT/YgfZ/DmdA"/>
</dbReference>
<dbReference type="Proteomes" id="UP000887565">
    <property type="component" value="Unplaced"/>
</dbReference>
<sequence length="108" mass="12337">IEFIESLTPSDIRSLNENQGVLTVFTNDKGGIEDDLIVTKTSQDYLYVVTNAGCIDKDVAYFKPSIDMPAVEFLCNLEKVYVRTFCFLLNQLDEIASNLSHWINYLLY</sequence>
<protein>
    <recommendedName>
        <fullName evidence="2">aminomethyltransferase</fullName>
        <ecNumber evidence="2">2.1.2.10</ecNumber>
    </recommendedName>
    <alternativeName>
        <fullName evidence="5">Glycine cleavage system T protein</fullName>
    </alternativeName>
</protein>
<comment type="similarity">
    <text evidence="1">Belongs to the GcvT family.</text>
</comment>
<dbReference type="PANTHER" id="PTHR43757">
    <property type="entry name" value="AMINOMETHYLTRANSFERASE"/>
    <property type="match status" value="1"/>
</dbReference>
<evidence type="ECO:0000259" key="7">
    <source>
        <dbReference type="Pfam" id="PF01571"/>
    </source>
</evidence>
<evidence type="ECO:0000256" key="2">
    <source>
        <dbReference type="ARBA" id="ARBA00012616"/>
    </source>
</evidence>
<evidence type="ECO:0000256" key="4">
    <source>
        <dbReference type="ARBA" id="ARBA00022679"/>
    </source>
</evidence>
<dbReference type="PANTHER" id="PTHR43757:SF16">
    <property type="entry name" value="AMINOMETHYLTRANSFERASE, MITOCHONDRIAL"/>
    <property type="match status" value="1"/>
</dbReference>